<feature type="compositionally biased region" description="Basic residues" evidence="1">
    <location>
        <begin position="225"/>
        <end position="234"/>
    </location>
</feature>
<proteinExistence type="predicted"/>
<feature type="compositionally biased region" description="Polar residues" evidence="1">
    <location>
        <begin position="457"/>
        <end position="469"/>
    </location>
</feature>
<evidence type="ECO:0000313" key="2">
    <source>
        <dbReference type="EMBL" id="KAK0391970.1"/>
    </source>
</evidence>
<feature type="compositionally biased region" description="Low complexity" evidence="1">
    <location>
        <begin position="62"/>
        <end position="74"/>
    </location>
</feature>
<feature type="region of interest" description="Disordered" evidence="1">
    <location>
        <begin position="401"/>
        <end position="423"/>
    </location>
</feature>
<feature type="compositionally biased region" description="Basic residues" evidence="1">
    <location>
        <begin position="401"/>
        <end position="412"/>
    </location>
</feature>
<gene>
    <name evidence="2" type="ORF">NLU13_1468</name>
</gene>
<protein>
    <submittedName>
        <fullName evidence="2">Uncharacterized protein</fullName>
    </submittedName>
</protein>
<reference evidence="2" key="1">
    <citation type="submission" date="2022-10" db="EMBL/GenBank/DDBJ databases">
        <title>Determination and structural analysis of whole genome sequence of Sarocladium strictum F4-1.</title>
        <authorList>
            <person name="Hu L."/>
            <person name="Jiang Y."/>
        </authorList>
    </citation>
    <scope>NUCLEOTIDE SEQUENCE</scope>
    <source>
        <strain evidence="2">F4-1</strain>
    </source>
</reference>
<evidence type="ECO:0000256" key="1">
    <source>
        <dbReference type="SAM" id="MobiDB-lite"/>
    </source>
</evidence>
<organism evidence="2 3">
    <name type="scientific">Sarocladium strictum</name>
    <name type="common">Black bundle disease fungus</name>
    <name type="synonym">Acremonium strictum</name>
    <dbReference type="NCBI Taxonomy" id="5046"/>
    <lineage>
        <taxon>Eukaryota</taxon>
        <taxon>Fungi</taxon>
        <taxon>Dikarya</taxon>
        <taxon>Ascomycota</taxon>
        <taxon>Pezizomycotina</taxon>
        <taxon>Sordariomycetes</taxon>
        <taxon>Hypocreomycetidae</taxon>
        <taxon>Hypocreales</taxon>
        <taxon>Sarocladiaceae</taxon>
        <taxon>Sarocladium</taxon>
    </lineage>
</organism>
<dbReference type="Proteomes" id="UP001175261">
    <property type="component" value="Unassembled WGS sequence"/>
</dbReference>
<feature type="compositionally biased region" description="Polar residues" evidence="1">
    <location>
        <begin position="201"/>
        <end position="212"/>
    </location>
</feature>
<comment type="caution">
    <text evidence="2">The sequence shown here is derived from an EMBL/GenBank/DDBJ whole genome shotgun (WGS) entry which is preliminary data.</text>
</comment>
<feature type="compositionally biased region" description="Polar residues" evidence="1">
    <location>
        <begin position="45"/>
        <end position="61"/>
    </location>
</feature>
<feature type="region of interest" description="Disordered" evidence="1">
    <location>
        <begin position="1"/>
        <end position="30"/>
    </location>
</feature>
<dbReference type="AlphaFoldDB" id="A0AA39LCE5"/>
<name>A0AA39LCE5_SARSR</name>
<evidence type="ECO:0000313" key="3">
    <source>
        <dbReference type="Proteomes" id="UP001175261"/>
    </source>
</evidence>
<keyword evidence="3" id="KW-1185">Reference proteome</keyword>
<sequence length="512" mass="57228">MIPGSPSLHPLPPRPSRLHHTPRLGSSHILDPSFNISAQADTTLLTPNSASHSPQSQHTKFTSTYPTPPSCSTSLLQDTPGARMFGQWNSSFDLNTSSSQTNSPMTTQASVGPGFISSFDHDHGGRRTPGPPESTYMGNYGVSDSQGLQTSTPNYAYAGLSILDQHNHPGLSDPRAPGRNQLGVLHVGHSSHYKDDRRNSLTESAYPSRSMNGSPGSGVGTQGGRVRKPRRTRKNGIASGKGISPDGDLVGEHMNCRGQEVPPTLKPSCPEEERCIFESRWRHRKDKGQDMWDGIQRDYQQRFCRPPPVKETLQMKFKRARSKYIEWLPEDIDKLQMAWKEMEEERYETLLQKFLKRGGSRNMLLNATDIEFKVVQDLKLEEGLYMPYFREKMNMDIRRRQKANPPKKRNNARHAAQPQQSVMVKMEPEDTAMVAQAEDEIIKQIHEARQDYDKFSDSGNSGSSQQHNTGRWGPGAGMMGSTIWGRQSVEMPPMADQLLSHGGGQGIQRRQG</sequence>
<feature type="region of interest" description="Disordered" evidence="1">
    <location>
        <begin position="453"/>
        <end position="512"/>
    </location>
</feature>
<accession>A0AA39LCE5</accession>
<dbReference type="EMBL" id="JAPDFR010000001">
    <property type="protein sequence ID" value="KAK0391970.1"/>
    <property type="molecule type" value="Genomic_DNA"/>
</dbReference>
<feature type="region of interest" description="Disordered" evidence="1">
    <location>
        <begin position="188"/>
        <end position="269"/>
    </location>
</feature>
<feature type="region of interest" description="Disordered" evidence="1">
    <location>
        <begin position="120"/>
        <end position="147"/>
    </location>
</feature>
<feature type="region of interest" description="Disordered" evidence="1">
    <location>
        <begin position="45"/>
        <end position="76"/>
    </location>
</feature>